<gene>
    <name evidence="1" type="ORF">WRP3_052</name>
</gene>
<evidence type="ECO:0000313" key="1">
    <source>
        <dbReference type="EMBL" id="AIX12555.1"/>
    </source>
</evidence>
<protein>
    <submittedName>
        <fullName evidence="1">Uncharacterized protein</fullName>
    </submittedName>
</protein>
<dbReference type="KEGG" id="vg:24722318"/>
<dbReference type="EMBL" id="KM677185">
    <property type="protein sequence ID" value="AIX12555.1"/>
    <property type="molecule type" value="Genomic_DNA"/>
</dbReference>
<keyword evidence="2" id="KW-1185">Reference proteome</keyword>
<dbReference type="RefSeq" id="YP_009147709.1">
    <property type="nucleotide sequence ID" value="NC_027341.1"/>
</dbReference>
<evidence type="ECO:0000313" key="2">
    <source>
        <dbReference type="Proteomes" id="UP000032686"/>
    </source>
</evidence>
<dbReference type="Proteomes" id="UP000032686">
    <property type="component" value="Segment"/>
</dbReference>
<name>A0A0D3MSR9_9CAUD</name>
<accession>A0A0D3MSR9</accession>
<dbReference type="GeneID" id="24722318"/>
<organism evidence="1 2">
    <name type="scientific">Lactococcus phage WRP3</name>
    <dbReference type="NCBI Taxonomy" id="1560313"/>
    <lineage>
        <taxon>Viruses</taxon>
        <taxon>Duplodnaviria</taxon>
        <taxon>Heunggongvirae</taxon>
        <taxon>Uroviricota</taxon>
        <taxon>Caudoviricetes</taxon>
        <taxon>Audreyjarvisvirus</taxon>
        <taxon>Audreyjarvisvirus WRP3</taxon>
    </lineage>
</organism>
<proteinExistence type="predicted"/>
<dbReference type="OrthoDB" id="31921at10239"/>
<sequence>MKKLIPAKEVASKLKKSLEDIPVELLASFYEDSMVDSIEYYTKRGINALIIDVLWDDEIEKYYYGEYILPYKIRKELREKYNISKEIQISAYLKITRKMADLGYNIKYIGGDMNQMVIRW</sequence>
<reference evidence="1 2" key="1">
    <citation type="journal article" date="2015" name="Appl. Environ. Microbiol.">
        <title>Lactococcal 949 group phages recognize a carbohydrate receptor on the host cell surface.</title>
        <authorList>
            <person name="Mahony J."/>
            <person name="Randazzo W."/>
            <person name="Neve H."/>
            <person name="Settanni L."/>
            <person name="van Sinderen D."/>
        </authorList>
    </citation>
    <scope>NUCLEOTIDE SEQUENCE [LARGE SCALE GENOMIC DNA]</scope>
    <source>
        <strain evidence="1">WRP3</strain>
    </source>
</reference>